<dbReference type="Proteomes" id="UP000196694">
    <property type="component" value="Unassembled WGS sequence"/>
</dbReference>
<dbReference type="FunFam" id="3.90.850.10:FF:000002">
    <property type="entry name" value="2-hydroxyhepta-2,4-diene-1,7-dioate isomerase"/>
    <property type="match status" value="1"/>
</dbReference>
<dbReference type="EMBL" id="NCQP01000003">
    <property type="protein sequence ID" value="OWJ54644.1"/>
    <property type="molecule type" value="Genomic_DNA"/>
</dbReference>
<keyword evidence="5" id="KW-1185">Reference proteome</keyword>
<sequence length="313" mass="33450">MQVLPTLPGLGTRVLAARGQGFTVEAQLGLVRVLAPGGTVEPAVVYRGRVYPLGAWGYRDVREVMLETQPEEFERLARSVASSDRGLPLHGVRLAAPVDKPGKLVLVGLNYMDHAREVGMKPPRVPDLFTKTSNAVIGPGDPIILHDPGLRVDAEAELAAVIGLPGRSLEPEEALDVVWGYTCLNDVSARTEQLLSGATQWWRGKSRDTYAPIGPVIVPRSLLDPVQGLRLRLVISGETLQDGTTRDMIHSVAVLVSYTSRGTLLEPGDVIATGTPAGVGHARSPPRYLKPGDTVTVCVESIGCIENPVVADT</sequence>
<dbReference type="InterPro" id="IPR051121">
    <property type="entry name" value="FAH"/>
</dbReference>
<accession>A0A211YNZ4</accession>
<dbReference type="GO" id="GO:0016853">
    <property type="term" value="F:isomerase activity"/>
    <property type="evidence" value="ECO:0007669"/>
    <property type="project" value="UniProtKB-ARBA"/>
</dbReference>
<organism evidence="4 5">
    <name type="scientific">Pyrodictium delaneyi</name>
    <dbReference type="NCBI Taxonomy" id="1273541"/>
    <lineage>
        <taxon>Archaea</taxon>
        <taxon>Thermoproteota</taxon>
        <taxon>Thermoprotei</taxon>
        <taxon>Desulfurococcales</taxon>
        <taxon>Pyrodictiaceae</taxon>
        <taxon>Pyrodictium</taxon>
    </lineage>
</organism>
<dbReference type="Gene3D" id="3.90.850.10">
    <property type="entry name" value="Fumarylacetoacetase-like, C-terminal domain"/>
    <property type="match status" value="1"/>
</dbReference>
<gene>
    <name evidence="4" type="ORF">Pdsh_06385</name>
</gene>
<dbReference type="SUPFAM" id="SSF56529">
    <property type="entry name" value="FAH"/>
    <property type="match status" value="1"/>
</dbReference>
<dbReference type="PANTHER" id="PTHR42796:SF4">
    <property type="entry name" value="FUMARYLACETOACETATE HYDROLASE DOMAIN-CONTAINING PROTEIN 2A"/>
    <property type="match status" value="1"/>
</dbReference>
<dbReference type="InterPro" id="IPR011234">
    <property type="entry name" value="Fumarylacetoacetase-like_C"/>
</dbReference>
<evidence type="ECO:0000256" key="2">
    <source>
        <dbReference type="ARBA" id="ARBA00022723"/>
    </source>
</evidence>
<evidence type="ECO:0000259" key="3">
    <source>
        <dbReference type="Pfam" id="PF01557"/>
    </source>
</evidence>
<name>A0A211YNZ4_9CREN</name>
<comment type="caution">
    <text evidence="4">The sequence shown here is derived from an EMBL/GenBank/DDBJ whole genome shotgun (WGS) entry which is preliminary data.</text>
</comment>
<evidence type="ECO:0000313" key="4">
    <source>
        <dbReference type="EMBL" id="OWJ54644.1"/>
    </source>
</evidence>
<proteinExistence type="inferred from homology"/>
<dbReference type="GO" id="GO:0046872">
    <property type="term" value="F:metal ion binding"/>
    <property type="evidence" value="ECO:0007669"/>
    <property type="project" value="UniProtKB-KW"/>
</dbReference>
<keyword evidence="2" id="KW-0479">Metal-binding</keyword>
<dbReference type="PANTHER" id="PTHR42796">
    <property type="entry name" value="FUMARYLACETOACETATE HYDROLASE DOMAIN-CONTAINING PROTEIN 2A-RELATED"/>
    <property type="match status" value="1"/>
</dbReference>
<dbReference type="InterPro" id="IPR036663">
    <property type="entry name" value="Fumarylacetoacetase_C_sf"/>
</dbReference>
<feature type="domain" description="Fumarylacetoacetase-like C-terminal" evidence="3">
    <location>
        <begin position="104"/>
        <end position="310"/>
    </location>
</feature>
<evidence type="ECO:0000313" key="5">
    <source>
        <dbReference type="Proteomes" id="UP000196694"/>
    </source>
</evidence>
<comment type="similarity">
    <text evidence="1">Belongs to the FAH family.</text>
</comment>
<dbReference type="Pfam" id="PF01557">
    <property type="entry name" value="FAA_hydrolase"/>
    <property type="match status" value="1"/>
</dbReference>
<evidence type="ECO:0000256" key="1">
    <source>
        <dbReference type="ARBA" id="ARBA00010211"/>
    </source>
</evidence>
<reference evidence="4 5" key="1">
    <citation type="submission" date="2017-05" db="EMBL/GenBank/DDBJ databases">
        <title>The draft genome of the hyperthermophilic archaeon 'Pyrodictium delaneyi strain Hulk', an iron and nitrate reducer, reveals the capacity for sulfate reduction.</title>
        <authorList>
            <person name="Demey L.M."/>
            <person name="Miller C."/>
            <person name="Manzella M."/>
            <person name="Reguera G."/>
            <person name="Kashefi K."/>
        </authorList>
    </citation>
    <scope>NUCLEOTIDE SEQUENCE [LARGE SCALE GENOMIC DNA]</scope>
    <source>
        <strain evidence="4 5">Hulk</strain>
    </source>
</reference>
<protein>
    <recommendedName>
        <fullName evidence="3">Fumarylacetoacetase-like C-terminal domain-containing protein</fullName>
    </recommendedName>
</protein>
<dbReference type="GO" id="GO:0019752">
    <property type="term" value="P:carboxylic acid metabolic process"/>
    <property type="evidence" value="ECO:0007669"/>
    <property type="project" value="UniProtKB-ARBA"/>
</dbReference>
<dbReference type="AlphaFoldDB" id="A0A211YNZ4"/>